<accession>A0A6G0SUC6</accession>
<dbReference type="OrthoDB" id="10282926at2759"/>
<reference evidence="1 2" key="1">
    <citation type="submission" date="2019-08" db="EMBL/GenBank/DDBJ databases">
        <title>The genome of the soybean aphid Biotype 1, its phylome, world population structure and adaptation to the North American continent.</title>
        <authorList>
            <person name="Giordano R."/>
            <person name="Donthu R.K."/>
            <person name="Hernandez A.G."/>
            <person name="Wright C.L."/>
            <person name="Zimin A.V."/>
        </authorList>
    </citation>
    <scope>NUCLEOTIDE SEQUENCE [LARGE SCALE GENOMIC DNA]</scope>
    <source>
        <tissue evidence="1">Whole aphids</tissue>
    </source>
</reference>
<name>A0A6G0SUC6_APHGL</name>
<sequence>MDRSSCFDRFIWSNIEEVKTNSQMASNLTSNIGEIRPARNQSCLPPPPDYYGPQPLDIFIPKLLKLDNCFNANKNSNLSYQIVQTANNSASSSDLKYVNKMPYKKFLSNWSVNVVGIKLKNDNTKFTVELRGTWLSKDSRRTIKENYYAGFLDFVVSKNLIKTTHGLYELIGPIANASTDNLYRACLENNGLPRTWKYILTQFPSKINNFNKKLAIRRKYATNCLVQKTMTNSYKFDEKLLRVTNPKVRVNRAIKKKEVPLLRRLFEKKLVGSLEVVDFGITKVQKKIPALDKRLNDC</sequence>
<protein>
    <recommendedName>
        <fullName evidence="3">SANTA domain-containing protein</fullName>
    </recommendedName>
</protein>
<evidence type="ECO:0000313" key="2">
    <source>
        <dbReference type="Proteomes" id="UP000475862"/>
    </source>
</evidence>
<dbReference type="EMBL" id="VYZN01003151">
    <property type="protein sequence ID" value="KAE9521311.1"/>
    <property type="molecule type" value="Genomic_DNA"/>
</dbReference>
<gene>
    <name evidence="1" type="ORF">AGLY_018291</name>
</gene>
<evidence type="ECO:0000313" key="1">
    <source>
        <dbReference type="EMBL" id="KAE9521311.1"/>
    </source>
</evidence>
<proteinExistence type="predicted"/>
<organism evidence="1 2">
    <name type="scientific">Aphis glycines</name>
    <name type="common">Soybean aphid</name>
    <dbReference type="NCBI Taxonomy" id="307491"/>
    <lineage>
        <taxon>Eukaryota</taxon>
        <taxon>Metazoa</taxon>
        <taxon>Ecdysozoa</taxon>
        <taxon>Arthropoda</taxon>
        <taxon>Hexapoda</taxon>
        <taxon>Insecta</taxon>
        <taxon>Pterygota</taxon>
        <taxon>Neoptera</taxon>
        <taxon>Paraneoptera</taxon>
        <taxon>Hemiptera</taxon>
        <taxon>Sternorrhyncha</taxon>
        <taxon>Aphidomorpha</taxon>
        <taxon>Aphidoidea</taxon>
        <taxon>Aphididae</taxon>
        <taxon>Aphidini</taxon>
        <taxon>Aphis</taxon>
        <taxon>Aphis</taxon>
    </lineage>
</organism>
<comment type="caution">
    <text evidence="1">The sequence shown here is derived from an EMBL/GenBank/DDBJ whole genome shotgun (WGS) entry which is preliminary data.</text>
</comment>
<keyword evidence="2" id="KW-1185">Reference proteome</keyword>
<dbReference type="AlphaFoldDB" id="A0A6G0SUC6"/>
<evidence type="ECO:0008006" key="3">
    <source>
        <dbReference type="Google" id="ProtNLM"/>
    </source>
</evidence>
<dbReference type="Proteomes" id="UP000475862">
    <property type="component" value="Unassembled WGS sequence"/>
</dbReference>